<dbReference type="OrthoDB" id="205650at2157"/>
<sequence length="239" mass="24825">MALTCSLLGHAFDDYEVVRDREERGSEVVTQVREVAVCDRCGAERTLSENTEVTSIVDAPPLDTDTDDADDAELFAPGADTETTTPARDGTPTTPDVGPEAGTTSPDEGTADDPVPDEGAELVENDGPSDVGGLDDTTATPDDATVADGVATTEAEDVTETPAASEQPAEADDGAERTSTDGRDAESSDDAVILTDSPEEREYGEWPSHDVSGTSRGTPTACSTTPTGTRTTTARRSPK</sequence>
<feature type="compositionally biased region" description="Low complexity" evidence="1">
    <location>
        <begin position="135"/>
        <end position="153"/>
    </location>
</feature>
<gene>
    <name evidence="2" type="ORF">GQS65_13910</name>
</gene>
<organism evidence="2 3">
    <name type="scientific">Halomarina oriensis</name>
    <dbReference type="NCBI Taxonomy" id="671145"/>
    <lineage>
        <taxon>Archaea</taxon>
        <taxon>Methanobacteriati</taxon>
        <taxon>Methanobacteriota</taxon>
        <taxon>Stenosarchaea group</taxon>
        <taxon>Halobacteria</taxon>
        <taxon>Halobacteriales</taxon>
        <taxon>Natronomonadaceae</taxon>
        <taxon>Halomarina</taxon>
    </lineage>
</organism>
<dbReference type="EMBL" id="WSZK01000023">
    <property type="protein sequence ID" value="MWG35568.1"/>
    <property type="molecule type" value="Genomic_DNA"/>
</dbReference>
<keyword evidence="3" id="KW-1185">Reference proteome</keyword>
<dbReference type="InterPro" id="IPR055519">
    <property type="entry name" value="DUF7093"/>
</dbReference>
<evidence type="ECO:0000256" key="1">
    <source>
        <dbReference type="SAM" id="MobiDB-lite"/>
    </source>
</evidence>
<dbReference type="AlphaFoldDB" id="A0A6B0GV17"/>
<feature type="compositionally biased region" description="Low complexity" evidence="1">
    <location>
        <begin position="216"/>
        <end position="239"/>
    </location>
</feature>
<feature type="compositionally biased region" description="Basic and acidic residues" evidence="1">
    <location>
        <begin position="174"/>
        <end position="186"/>
    </location>
</feature>
<feature type="compositionally biased region" description="Acidic residues" evidence="1">
    <location>
        <begin position="64"/>
        <end position="73"/>
    </location>
</feature>
<evidence type="ECO:0000313" key="3">
    <source>
        <dbReference type="Proteomes" id="UP000451471"/>
    </source>
</evidence>
<comment type="caution">
    <text evidence="2">The sequence shown here is derived from an EMBL/GenBank/DDBJ whole genome shotgun (WGS) entry which is preliminary data.</text>
</comment>
<feature type="compositionally biased region" description="Low complexity" evidence="1">
    <location>
        <begin position="80"/>
        <end position="96"/>
    </location>
</feature>
<feature type="compositionally biased region" description="Acidic residues" evidence="1">
    <location>
        <begin position="109"/>
        <end position="124"/>
    </location>
</feature>
<proteinExistence type="predicted"/>
<protein>
    <submittedName>
        <fullName evidence="2">Uncharacterized protein</fullName>
    </submittedName>
</protein>
<accession>A0A6B0GV17</accession>
<reference evidence="2 3" key="1">
    <citation type="submission" date="2019-12" db="EMBL/GenBank/DDBJ databases">
        <title>Halocatena pleomorpha gen. nov. sp. nov., an extremely halophilic archaeon of family Halobacteriaceae isolated from saltpan soil.</title>
        <authorList>
            <person name="Pal Y."/>
            <person name="Verma A."/>
            <person name="Krishnamurthi S."/>
            <person name="Kumar P."/>
        </authorList>
    </citation>
    <scope>NUCLEOTIDE SEQUENCE [LARGE SCALE GENOMIC DNA]</scope>
    <source>
        <strain evidence="2 3">JCM 16495</strain>
    </source>
</reference>
<evidence type="ECO:0000313" key="2">
    <source>
        <dbReference type="EMBL" id="MWG35568.1"/>
    </source>
</evidence>
<feature type="compositionally biased region" description="Basic and acidic residues" evidence="1">
    <location>
        <begin position="198"/>
        <end position="208"/>
    </location>
</feature>
<dbReference type="Proteomes" id="UP000451471">
    <property type="component" value="Unassembled WGS sequence"/>
</dbReference>
<dbReference type="Pfam" id="PF23373">
    <property type="entry name" value="DUF7093"/>
    <property type="match status" value="1"/>
</dbReference>
<name>A0A6B0GV17_9EURY</name>
<feature type="region of interest" description="Disordered" evidence="1">
    <location>
        <begin position="52"/>
        <end position="239"/>
    </location>
</feature>
<dbReference type="RefSeq" id="WP_158205232.1">
    <property type="nucleotide sequence ID" value="NZ_WSZK01000023.1"/>
</dbReference>